<feature type="transmembrane region" description="Helical" evidence="1">
    <location>
        <begin position="42"/>
        <end position="59"/>
    </location>
</feature>
<organism evidence="2 3">
    <name type="scientific">Hoylesella timonensis</name>
    <dbReference type="NCBI Taxonomy" id="386414"/>
    <lineage>
        <taxon>Bacteria</taxon>
        <taxon>Pseudomonadati</taxon>
        <taxon>Bacteroidota</taxon>
        <taxon>Bacteroidia</taxon>
        <taxon>Bacteroidales</taxon>
        <taxon>Prevotellaceae</taxon>
        <taxon>Hoylesella</taxon>
    </lineage>
</organism>
<sequence length="313" mass="36065">MVLFMANRLQHKIACSRYAFPLTIVYACGIWLFGGLFQHQLWVPFILMLVTTVVMAELNNQHALIRTYSRMLSCSFLIMSASTLPLFFDIESGIIQLCMALTYLYLFKAYQNKMAIGSVFNAFFFIGLASVWFVQTLFLLPLWWLALRFYIVGMSWRTFFASLIGVITPYWFLSGYYIYQDSFELLIDHFKQLCTFGTLAHLNELTHIELITFGFISILGIIGFLYFITNSSKEKIRIRLLFASFALMMISTIAFIILQPVHYPYLLPMLIVSVAPFIGHYLTFSGSRLSAITSLVIVTLTLIITAYQIWMHS</sequence>
<evidence type="ECO:0000313" key="3">
    <source>
        <dbReference type="Proteomes" id="UP000236634"/>
    </source>
</evidence>
<feature type="transmembrane region" description="Helical" evidence="1">
    <location>
        <begin position="122"/>
        <end position="144"/>
    </location>
</feature>
<gene>
    <name evidence="2" type="ORF">BFS16_05575</name>
</gene>
<evidence type="ECO:0000313" key="2">
    <source>
        <dbReference type="EMBL" id="PNP95196.1"/>
    </source>
</evidence>
<keyword evidence="1" id="KW-0812">Transmembrane</keyword>
<feature type="transmembrane region" description="Helical" evidence="1">
    <location>
        <begin position="18"/>
        <end position="36"/>
    </location>
</feature>
<dbReference type="Proteomes" id="UP000236634">
    <property type="component" value="Unassembled WGS sequence"/>
</dbReference>
<comment type="caution">
    <text evidence="2">The sequence shown here is derived from an EMBL/GenBank/DDBJ whole genome shotgun (WGS) entry which is preliminary data.</text>
</comment>
<feature type="transmembrane region" description="Helical" evidence="1">
    <location>
        <begin position="291"/>
        <end position="310"/>
    </location>
</feature>
<feature type="transmembrane region" description="Helical" evidence="1">
    <location>
        <begin position="208"/>
        <end position="228"/>
    </location>
</feature>
<feature type="transmembrane region" description="Helical" evidence="1">
    <location>
        <begin position="240"/>
        <end position="259"/>
    </location>
</feature>
<proteinExistence type="predicted"/>
<feature type="transmembrane region" description="Helical" evidence="1">
    <location>
        <begin position="71"/>
        <end position="88"/>
    </location>
</feature>
<feature type="transmembrane region" description="Helical" evidence="1">
    <location>
        <begin position="265"/>
        <end position="284"/>
    </location>
</feature>
<evidence type="ECO:0000256" key="1">
    <source>
        <dbReference type="SAM" id="Phobius"/>
    </source>
</evidence>
<dbReference type="EMBL" id="NBAX01000004">
    <property type="protein sequence ID" value="PNP95196.1"/>
    <property type="molecule type" value="Genomic_DNA"/>
</dbReference>
<dbReference type="AlphaFoldDB" id="A0A2K0XKZ0"/>
<reference evidence="2 3" key="1">
    <citation type="submission" date="2017-03" db="EMBL/GenBank/DDBJ databases">
        <authorList>
            <person name="Afonso C.L."/>
            <person name="Miller P.J."/>
            <person name="Scott M.A."/>
            <person name="Spackman E."/>
            <person name="Goraichik I."/>
            <person name="Dimitrov K.M."/>
            <person name="Suarez D.L."/>
            <person name="Swayne D.E."/>
        </authorList>
    </citation>
    <scope>NUCLEOTIDE SEQUENCE [LARGE SCALE GENOMIC DNA]</scope>
    <source>
        <strain evidence="2 3">DNF00076</strain>
    </source>
</reference>
<feature type="transmembrane region" description="Helical" evidence="1">
    <location>
        <begin position="150"/>
        <end position="173"/>
    </location>
</feature>
<name>A0A2K0XKZ0_9BACT</name>
<accession>A0A2K0XKZ0</accession>
<protein>
    <submittedName>
        <fullName evidence="2">Uncharacterized protein</fullName>
    </submittedName>
</protein>
<keyword evidence="1" id="KW-1133">Transmembrane helix</keyword>
<keyword evidence="1" id="KW-0472">Membrane</keyword>